<evidence type="ECO:0000256" key="1">
    <source>
        <dbReference type="SAM" id="MobiDB-lite"/>
    </source>
</evidence>
<evidence type="ECO:0000313" key="2">
    <source>
        <dbReference type="EMBL" id="CAE7919059.1"/>
    </source>
</evidence>
<sequence length="108" mass="11335">VLHPSLASRLVRTSSGQGPHVAGPDTRGRVRPFRAGVQGLQRPGPDVSAGEPAEAEPEALHLHQFPDPDTGGGKSVRKQAGGTRNSSSVQGRCCEFRPSEDGRSRAVC</sequence>
<feature type="region of interest" description="Disordered" evidence="1">
    <location>
        <begin position="1"/>
        <end position="108"/>
    </location>
</feature>
<protein>
    <submittedName>
        <fullName evidence="2">Uncharacterized protein</fullName>
    </submittedName>
</protein>
<name>A0A813BRQ3_9DINO</name>
<comment type="caution">
    <text evidence="2">The sequence shown here is derived from an EMBL/GenBank/DDBJ whole genome shotgun (WGS) entry which is preliminary data.</text>
</comment>
<accession>A0A813BRQ3</accession>
<keyword evidence="3" id="KW-1185">Reference proteome</keyword>
<reference evidence="2" key="1">
    <citation type="submission" date="2021-02" db="EMBL/GenBank/DDBJ databases">
        <authorList>
            <person name="Dougan E. K."/>
            <person name="Rhodes N."/>
            <person name="Thang M."/>
            <person name="Chan C."/>
        </authorList>
    </citation>
    <scope>NUCLEOTIDE SEQUENCE</scope>
</reference>
<dbReference type="AlphaFoldDB" id="A0A813BRQ3"/>
<evidence type="ECO:0000313" key="3">
    <source>
        <dbReference type="Proteomes" id="UP000601435"/>
    </source>
</evidence>
<dbReference type="EMBL" id="CAJNJA010077030">
    <property type="protein sequence ID" value="CAE7919059.1"/>
    <property type="molecule type" value="Genomic_DNA"/>
</dbReference>
<organism evidence="2 3">
    <name type="scientific">Symbiodinium necroappetens</name>
    <dbReference type="NCBI Taxonomy" id="1628268"/>
    <lineage>
        <taxon>Eukaryota</taxon>
        <taxon>Sar</taxon>
        <taxon>Alveolata</taxon>
        <taxon>Dinophyceae</taxon>
        <taxon>Suessiales</taxon>
        <taxon>Symbiodiniaceae</taxon>
        <taxon>Symbiodinium</taxon>
    </lineage>
</organism>
<feature type="non-terminal residue" evidence="2">
    <location>
        <position position="108"/>
    </location>
</feature>
<gene>
    <name evidence="2" type="ORF">SNEC2469_LOCUS31595</name>
</gene>
<feature type="non-terminal residue" evidence="2">
    <location>
        <position position="1"/>
    </location>
</feature>
<dbReference type="Proteomes" id="UP000601435">
    <property type="component" value="Unassembled WGS sequence"/>
</dbReference>
<feature type="compositionally biased region" description="Basic and acidic residues" evidence="1">
    <location>
        <begin position="94"/>
        <end position="108"/>
    </location>
</feature>
<proteinExistence type="predicted"/>